<organism evidence="9 10">
    <name type="scientific">Rohdeia mirabilis</name>
    <dbReference type="NCBI Taxonomy" id="2528008"/>
    <lineage>
        <taxon>Bacteria</taxon>
        <taxon>Pseudomonadati</taxon>
        <taxon>Planctomycetota</taxon>
        <taxon>Planctomycetia</taxon>
        <taxon>Planctomycetia incertae sedis</taxon>
        <taxon>Rohdeia</taxon>
    </lineage>
</organism>
<dbReference type="PANTHER" id="PTHR13604">
    <property type="entry name" value="DC12-RELATED"/>
    <property type="match status" value="1"/>
</dbReference>
<evidence type="ECO:0000256" key="2">
    <source>
        <dbReference type="ARBA" id="ARBA00022670"/>
    </source>
</evidence>
<reference evidence="9 10" key="1">
    <citation type="submission" date="2019-02" db="EMBL/GenBank/DDBJ databases">
        <title>Deep-cultivation of Planctomycetes and their phenomic and genomic characterization uncovers novel biology.</title>
        <authorList>
            <person name="Wiegand S."/>
            <person name="Jogler M."/>
            <person name="Boedeker C."/>
            <person name="Pinto D."/>
            <person name="Vollmers J."/>
            <person name="Rivas-Marin E."/>
            <person name="Kohn T."/>
            <person name="Peeters S.H."/>
            <person name="Heuer A."/>
            <person name="Rast P."/>
            <person name="Oberbeckmann S."/>
            <person name="Bunk B."/>
            <person name="Jeske O."/>
            <person name="Meyerdierks A."/>
            <person name="Storesund J.E."/>
            <person name="Kallscheuer N."/>
            <person name="Luecker S."/>
            <person name="Lage O.M."/>
            <person name="Pohl T."/>
            <person name="Merkel B.J."/>
            <person name="Hornburger P."/>
            <person name="Mueller R.-W."/>
            <person name="Bruemmer F."/>
            <person name="Labrenz M."/>
            <person name="Spormann A.M."/>
            <person name="Op den Camp H."/>
            <person name="Overmann J."/>
            <person name="Amann R."/>
            <person name="Jetten M.S.M."/>
            <person name="Mascher T."/>
            <person name="Medema M.H."/>
            <person name="Devos D.P."/>
            <person name="Kaster A.-K."/>
            <person name="Ovreas L."/>
            <person name="Rohde M."/>
            <person name="Galperin M.Y."/>
            <person name="Jogler C."/>
        </authorList>
    </citation>
    <scope>NUCLEOTIDE SEQUENCE [LARGE SCALE GENOMIC DNA]</scope>
    <source>
        <strain evidence="9 10">Pla163</strain>
    </source>
</reference>
<evidence type="ECO:0000256" key="5">
    <source>
        <dbReference type="ARBA" id="ARBA00023124"/>
    </source>
</evidence>
<protein>
    <recommendedName>
        <fullName evidence="8">Abasic site processing protein</fullName>
        <ecNumber evidence="8">3.4.-.-</ecNumber>
    </recommendedName>
</protein>
<dbReference type="OrthoDB" id="9782620at2"/>
<keyword evidence="7" id="KW-0456">Lyase</keyword>
<proteinExistence type="inferred from homology"/>
<accession>A0A518CYI1</accession>
<keyword evidence="10" id="KW-1185">Reference proteome</keyword>
<dbReference type="AlphaFoldDB" id="A0A518CYI1"/>
<evidence type="ECO:0000256" key="7">
    <source>
        <dbReference type="ARBA" id="ARBA00023239"/>
    </source>
</evidence>
<dbReference type="GO" id="GO:0016829">
    <property type="term" value="F:lyase activity"/>
    <property type="evidence" value="ECO:0007669"/>
    <property type="project" value="UniProtKB-KW"/>
</dbReference>
<keyword evidence="3" id="KW-0227">DNA damage</keyword>
<evidence type="ECO:0000256" key="6">
    <source>
        <dbReference type="ARBA" id="ARBA00023125"/>
    </source>
</evidence>
<evidence type="ECO:0000313" key="9">
    <source>
        <dbReference type="EMBL" id="QDU84266.1"/>
    </source>
</evidence>
<keyword evidence="4 8" id="KW-0378">Hydrolase</keyword>
<dbReference type="GO" id="GO:0106300">
    <property type="term" value="P:protein-DNA covalent cross-linking repair"/>
    <property type="evidence" value="ECO:0007669"/>
    <property type="project" value="InterPro"/>
</dbReference>
<evidence type="ECO:0000256" key="3">
    <source>
        <dbReference type="ARBA" id="ARBA00022763"/>
    </source>
</evidence>
<dbReference type="GO" id="GO:0003697">
    <property type="term" value="F:single-stranded DNA binding"/>
    <property type="evidence" value="ECO:0007669"/>
    <property type="project" value="InterPro"/>
</dbReference>
<dbReference type="InterPro" id="IPR036590">
    <property type="entry name" value="SRAP-like"/>
</dbReference>
<dbReference type="Gene3D" id="3.90.1680.10">
    <property type="entry name" value="SOS response associated peptidase-like"/>
    <property type="match status" value="1"/>
</dbReference>
<comment type="similarity">
    <text evidence="1 8">Belongs to the SOS response-associated peptidase family.</text>
</comment>
<keyword evidence="2 8" id="KW-0645">Protease</keyword>
<dbReference type="Proteomes" id="UP000319342">
    <property type="component" value="Chromosome"/>
</dbReference>
<name>A0A518CYI1_9BACT</name>
<keyword evidence="5" id="KW-0190">Covalent protein-DNA linkage</keyword>
<dbReference type="GO" id="GO:0006508">
    <property type="term" value="P:proteolysis"/>
    <property type="evidence" value="ECO:0007669"/>
    <property type="project" value="UniProtKB-KW"/>
</dbReference>
<dbReference type="InterPro" id="IPR003738">
    <property type="entry name" value="SRAP"/>
</dbReference>
<dbReference type="EMBL" id="CP036290">
    <property type="protein sequence ID" value="QDU84266.1"/>
    <property type="molecule type" value="Genomic_DNA"/>
</dbReference>
<keyword evidence="6" id="KW-0238">DNA-binding</keyword>
<dbReference type="GO" id="GO:0008233">
    <property type="term" value="F:peptidase activity"/>
    <property type="evidence" value="ECO:0007669"/>
    <property type="project" value="UniProtKB-KW"/>
</dbReference>
<dbReference type="Pfam" id="PF02586">
    <property type="entry name" value="SRAP"/>
    <property type="match status" value="1"/>
</dbReference>
<evidence type="ECO:0000256" key="1">
    <source>
        <dbReference type="ARBA" id="ARBA00008136"/>
    </source>
</evidence>
<gene>
    <name evidence="9" type="primary">yedK</name>
    <name evidence="9" type="ORF">Pla163_13730</name>
</gene>
<evidence type="ECO:0000256" key="4">
    <source>
        <dbReference type="ARBA" id="ARBA00022801"/>
    </source>
</evidence>
<dbReference type="PANTHER" id="PTHR13604:SF0">
    <property type="entry name" value="ABASIC SITE PROCESSING PROTEIN HMCES"/>
    <property type="match status" value="1"/>
</dbReference>
<dbReference type="SUPFAM" id="SSF143081">
    <property type="entry name" value="BB1717-like"/>
    <property type="match status" value="1"/>
</dbReference>
<dbReference type="RefSeq" id="WP_145185495.1">
    <property type="nucleotide sequence ID" value="NZ_CP036290.1"/>
</dbReference>
<evidence type="ECO:0000313" key="10">
    <source>
        <dbReference type="Proteomes" id="UP000319342"/>
    </source>
</evidence>
<evidence type="ECO:0000256" key="8">
    <source>
        <dbReference type="RuleBase" id="RU364100"/>
    </source>
</evidence>
<sequence>MCGGYTTPDGWQELRIEFATTAFQLERSWAVRPFDSGPIVTSSIEDGVVARRADQWSLVPHFAKERRLRYSTFNARLDKLTSSPIWRSAFPKRRCLVPADGFFERVPEPGEPKKRPYWVRFADRSPFCFAGLWSEWTDPQTGEIVTTYTVVTTRNNALMEAIGHPRMPAIVHPDRYGLWLDPTCDDTDALRAAIEAPVPGNLLDALPISHKVNFRGEHGPDIVEPIGPAVTVDAA</sequence>
<dbReference type="EC" id="3.4.-.-" evidence="8"/>